<accession>A0A3M8DAW8</accession>
<proteinExistence type="predicted"/>
<feature type="domain" description="DinB-like" evidence="1">
    <location>
        <begin position="26"/>
        <end position="147"/>
    </location>
</feature>
<organism evidence="2 3">
    <name type="scientific">Brevibacillus fluminis</name>
    <dbReference type="NCBI Taxonomy" id="511487"/>
    <lineage>
        <taxon>Bacteria</taxon>
        <taxon>Bacillati</taxon>
        <taxon>Bacillota</taxon>
        <taxon>Bacilli</taxon>
        <taxon>Bacillales</taxon>
        <taxon>Paenibacillaceae</taxon>
        <taxon>Brevibacillus</taxon>
    </lineage>
</organism>
<evidence type="ECO:0000313" key="2">
    <source>
        <dbReference type="EMBL" id="RNB85128.1"/>
    </source>
</evidence>
<sequence length="164" mass="18650">MNRMELLLHELEITTETEDWYPPLHVALEGVTAAQASWRPQGEAANTIWETANHLLFYKERLLKQLTVGYTNPQGMTNDDTFAVDAAPDDEAAWQATRERLVAVHRDLHALLSSMPEEAFDRPHPTRPLGLMVTSIVLHDACHTGQIVMIRKLQGSWPARRLFE</sequence>
<dbReference type="InterPro" id="IPR034660">
    <property type="entry name" value="DinB/YfiT-like"/>
</dbReference>
<evidence type="ECO:0000259" key="1">
    <source>
        <dbReference type="Pfam" id="PF12867"/>
    </source>
</evidence>
<dbReference type="Gene3D" id="1.20.120.450">
    <property type="entry name" value="dinb family like domain"/>
    <property type="match status" value="1"/>
</dbReference>
<name>A0A3M8DAW8_9BACL</name>
<dbReference type="EMBL" id="RHHQ01000015">
    <property type="protein sequence ID" value="RNB85128.1"/>
    <property type="molecule type" value="Genomic_DNA"/>
</dbReference>
<dbReference type="InterPro" id="IPR024775">
    <property type="entry name" value="DinB-like"/>
</dbReference>
<protein>
    <submittedName>
        <fullName evidence="2">DinB family protein</fullName>
    </submittedName>
</protein>
<dbReference type="OrthoDB" id="9798830at2"/>
<gene>
    <name evidence="2" type="ORF">EDM56_19665</name>
</gene>
<dbReference type="Pfam" id="PF12867">
    <property type="entry name" value="DinB_2"/>
    <property type="match status" value="1"/>
</dbReference>
<keyword evidence="3" id="KW-1185">Reference proteome</keyword>
<dbReference type="SUPFAM" id="SSF109854">
    <property type="entry name" value="DinB/YfiT-like putative metalloenzymes"/>
    <property type="match status" value="1"/>
</dbReference>
<dbReference type="Proteomes" id="UP000271031">
    <property type="component" value="Unassembled WGS sequence"/>
</dbReference>
<comment type="caution">
    <text evidence="2">The sequence shown here is derived from an EMBL/GenBank/DDBJ whole genome shotgun (WGS) entry which is preliminary data.</text>
</comment>
<reference evidence="2 3" key="1">
    <citation type="submission" date="2018-10" db="EMBL/GenBank/DDBJ databases">
        <title>Phylogenomics of Brevibacillus.</title>
        <authorList>
            <person name="Dunlap C."/>
        </authorList>
    </citation>
    <scope>NUCLEOTIDE SEQUENCE [LARGE SCALE GENOMIC DNA]</scope>
    <source>
        <strain evidence="2 3">JCM 15716</strain>
    </source>
</reference>
<dbReference type="RefSeq" id="WP_122919613.1">
    <property type="nucleotide sequence ID" value="NZ_RHHQ01000015.1"/>
</dbReference>
<evidence type="ECO:0000313" key="3">
    <source>
        <dbReference type="Proteomes" id="UP000271031"/>
    </source>
</evidence>
<dbReference type="AlphaFoldDB" id="A0A3M8DAW8"/>